<gene>
    <name evidence="3" type="primary">cps18J</name>
</gene>
<protein>
    <submittedName>
        <fullName evidence="3">Glycosyltransferase</fullName>
    </submittedName>
</protein>
<dbReference type="PANTHER" id="PTHR46401:SF2">
    <property type="entry name" value="GLYCOSYLTRANSFERASE WBBK-RELATED"/>
    <property type="match status" value="1"/>
</dbReference>
<evidence type="ECO:0000259" key="2">
    <source>
        <dbReference type="Pfam" id="PF00534"/>
    </source>
</evidence>
<dbReference type="PANTHER" id="PTHR46401">
    <property type="entry name" value="GLYCOSYLTRANSFERASE WBBK-RELATED"/>
    <property type="match status" value="1"/>
</dbReference>
<dbReference type="RefSeq" id="WP_029174889.1">
    <property type="nucleotide sequence ID" value="NZ_JABTZP010000035.1"/>
</dbReference>
<dbReference type="CDD" id="cd03808">
    <property type="entry name" value="GT4_CapM-like"/>
    <property type="match status" value="1"/>
</dbReference>
<reference evidence="3" key="1">
    <citation type="journal article" date="2013" name="Appl. Environ. Microbiol.">
        <title>Genetic analysis of capsular polysaccharide synthesis gene clusters from all serotypes of Streptococcus suis: potential mechanisms for generation of capsular variation.</title>
        <authorList>
            <person name="Okura M."/>
            <person name="Takamatsu D."/>
            <person name="Maruyama F."/>
            <person name="Nozawa T."/>
            <person name="Nakagawa I."/>
            <person name="Osaki M."/>
            <person name="Sekizaki T."/>
            <person name="Gottschalk M."/>
            <person name="Kumagai Y."/>
            <person name="Hamada S."/>
        </authorList>
    </citation>
    <scope>NUCLEOTIDE SEQUENCE</scope>
    <source>
        <strain evidence="3">NT77</strain>
    </source>
</reference>
<dbReference type="SUPFAM" id="SSF53756">
    <property type="entry name" value="UDP-Glycosyltransferase/glycogen phosphorylase"/>
    <property type="match status" value="1"/>
</dbReference>
<dbReference type="InterPro" id="IPR001296">
    <property type="entry name" value="Glyco_trans_1"/>
</dbReference>
<evidence type="ECO:0000313" key="3">
    <source>
        <dbReference type="EMBL" id="BAM94756.1"/>
    </source>
</evidence>
<proteinExistence type="predicted"/>
<accession>M1V3J9</accession>
<dbReference type="GO" id="GO:0009103">
    <property type="term" value="P:lipopolysaccharide biosynthetic process"/>
    <property type="evidence" value="ECO:0007669"/>
    <property type="project" value="TreeGrafter"/>
</dbReference>
<feature type="domain" description="Glycosyl transferase family 1" evidence="2">
    <location>
        <begin position="185"/>
        <end position="334"/>
    </location>
</feature>
<organism evidence="3">
    <name type="scientific">Streptococcus suis</name>
    <dbReference type="NCBI Taxonomy" id="1307"/>
    <lineage>
        <taxon>Bacteria</taxon>
        <taxon>Bacillati</taxon>
        <taxon>Bacillota</taxon>
        <taxon>Bacilli</taxon>
        <taxon>Lactobacillales</taxon>
        <taxon>Streptococcaceae</taxon>
        <taxon>Streptococcus</taxon>
    </lineage>
</organism>
<name>M1V3J9_STRSU</name>
<keyword evidence="1 3" id="KW-0808">Transferase</keyword>
<dbReference type="Gene3D" id="3.40.50.2000">
    <property type="entry name" value="Glycogen Phosphorylase B"/>
    <property type="match status" value="2"/>
</dbReference>
<dbReference type="EMBL" id="AB737825">
    <property type="protein sequence ID" value="BAM94756.1"/>
    <property type="molecule type" value="Genomic_DNA"/>
</dbReference>
<dbReference type="GO" id="GO:0016757">
    <property type="term" value="F:glycosyltransferase activity"/>
    <property type="evidence" value="ECO:0007669"/>
    <property type="project" value="InterPro"/>
</dbReference>
<sequence length="362" mass="41482">MRILILANNDIGLYKFRKELIYELLKHNEVYISLPYGPLVDNFTAAGCKFIETPVDRRGMNPITDFKLFIFYRKMIKSLKPEHVITYTIKPNIYGGIATMLYSTAAYHVNVTGLGTVFQNSNFIKSVVIWLYKISLIKSKNVFFENISNRDVFLKHGIVNIEKTKVLKGAGVNLDDFPLLKYPAENTVKFLFVGRIMKEKGIDELFQAMEELISEGYKCTLDVVGSFEEGYEHKVRELGTKDWFFFHGFQEDVLQFYQACHCEVLPSWHEGMANVNLEAASCGRPIITSDIPGCREAVVDGQSGFVFKVRDKDDLKSKMKTVIKMTKAEREKMGLVGRNHMIANFEKSQVVNMTLEKIKLMK</sequence>
<dbReference type="Pfam" id="PF00534">
    <property type="entry name" value="Glycos_transf_1"/>
    <property type="match status" value="1"/>
</dbReference>
<dbReference type="AlphaFoldDB" id="M1V3J9"/>
<evidence type="ECO:0000256" key="1">
    <source>
        <dbReference type="ARBA" id="ARBA00022679"/>
    </source>
</evidence>